<reference evidence="1 2" key="1">
    <citation type="submission" date="2023-07" db="EMBL/GenBank/DDBJ databases">
        <title>Genomic Encyclopedia of Type Strains, Phase IV (KMG-IV): sequencing the most valuable type-strain genomes for metagenomic binning, comparative biology and taxonomic classification.</title>
        <authorList>
            <person name="Goeker M."/>
        </authorList>
    </citation>
    <scope>NUCLEOTIDE SEQUENCE [LARGE SCALE GENOMIC DNA]</scope>
    <source>
        <strain evidence="1 2">DSM 19092</strain>
    </source>
</reference>
<evidence type="ECO:0000313" key="2">
    <source>
        <dbReference type="Proteomes" id="UP001225646"/>
    </source>
</evidence>
<gene>
    <name evidence="1" type="ORF">J2S06_000665</name>
</gene>
<organism evidence="1 2">
    <name type="scientific">Aeribacillus alveayuensis</name>
    <dbReference type="NCBI Taxonomy" id="279215"/>
    <lineage>
        <taxon>Bacteria</taxon>
        <taxon>Bacillati</taxon>
        <taxon>Bacillota</taxon>
        <taxon>Bacilli</taxon>
        <taxon>Bacillales</taxon>
        <taxon>Bacillaceae</taxon>
        <taxon>Aeribacillus</taxon>
    </lineage>
</organism>
<name>A0ABT9VLF0_9BACI</name>
<dbReference type="Proteomes" id="UP001225646">
    <property type="component" value="Unassembled WGS sequence"/>
</dbReference>
<accession>A0ABT9VLF0</accession>
<proteinExistence type="predicted"/>
<comment type="caution">
    <text evidence="1">The sequence shown here is derived from an EMBL/GenBank/DDBJ whole genome shotgun (WGS) entry which is preliminary data.</text>
</comment>
<dbReference type="RefSeq" id="WP_419151277.1">
    <property type="nucleotide sequence ID" value="NZ_JAUSTR010000001.1"/>
</dbReference>
<keyword evidence="2" id="KW-1185">Reference proteome</keyword>
<sequence length="54" mass="6502">MLTNEEYQLLLQALKKSYIYLLQHDTHEEVLRSIREAEQQLINTFILETPLKNE</sequence>
<dbReference type="EMBL" id="JAUSTR010000001">
    <property type="protein sequence ID" value="MDQ0161595.1"/>
    <property type="molecule type" value="Genomic_DNA"/>
</dbReference>
<evidence type="ECO:0008006" key="3">
    <source>
        <dbReference type="Google" id="ProtNLM"/>
    </source>
</evidence>
<protein>
    <recommendedName>
        <fullName evidence="3">Spo0E like sporulation regulatory protein</fullName>
    </recommendedName>
</protein>
<evidence type="ECO:0000313" key="1">
    <source>
        <dbReference type="EMBL" id="MDQ0161595.1"/>
    </source>
</evidence>